<name>A0A8J4TAK6_9TREM</name>
<dbReference type="InterPro" id="IPR008952">
    <property type="entry name" value="Tetraspanin_EC2_sf"/>
</dbReference>
<protein>
    <recommendedName>
        <fullName evidence="7">Tetraspanin</fullName>
    </recommendedName>
</protein>
<evidence type="ECO:0000256" key="5">
    <source>
        <dbReference type="ARBA" id="ARBA00023136"/>
    </source>
</evidence>
<evidence type="ECO:0000256" key="3">
    <source>
        <dbReference type="ARBA" id="ARBA00022692"/>
    </source>
</evidence>
<proteinExistence type="inferred from homology"/>
<keyword evidence="6" id="KW-1015">Disulfide bond</keyword>
<evidence type="ECO:0000256" key="1">
    <source>
        <dbReference type="ARBA" id="ARBA00004141"/>
    </source>
</evidence>
<keyword evidence="3 7" id="KW-0812">Transmembrane</keyword>
<accession>A0A8J4TAK6</accession>
<feature type="transmembrane region" description="Helical" evidence="7">
    <location>
        <begin position="181"/>
        <end position="205"/>
    </location>
</feature>
<dbReference type="Gene3D" id="1.10.1450.10">
    <property type="entry name" value="Tetraspanin"/>
    <property type="match status" value="1"/>
</dbReference>
<keyword evidence="5 7" id="KW-0472">Membrane</keyword>
<dbReference type="EMBL" id="LUCH01006392">
    <property type="protein sequence ID" value="KAF5397349.1"/>
    <property type="molecule type" value="Genomic_DNA"/>
</dbReference>
<reference evidence="8" key="1">
    <citation type="submission" date="2019-05" db="EMBL/GenBank/DDBJ databases">
        <title>Annotation for the trematode Paragonimus heterotremus.</title>
        <authorList>
            <person name="Choi Y.-J."/>
        </authorList>
    </citation>
    <scope>NUCLEOTIDE SEQUENCE</scope>
    <source>
        <strain evidence="8">LC</strain>
    </source>
</reference>
<dbReference type="PROSITE" id="PS00421">
    <property type="entry name" value="TM4_1"/>
    <property type="match status" value="1"/>
</dbReference>
<evidence type="ECO:0000256" key="2">
    <source>
        <dbReference type="ARBA" id="ARBA00006840"/>
    </source>
</evidence>
<organism evidence="8 9">
    <name type="scientific">Paragonimus heterotremus</name>
    <dbReference type="NCBI Taxonomy" id="100268"/>
    <lineage>
        <taxon>Eukaryota</taxon>
        <taxon>Metazoa</taxon>
        <taxon>Spiralia</taxon>
        <taxon>Lophotrochozoa</taxon>
        <taxon>Platyhelminthes</taxon>
        <taxon>Trematoda</taxon>
        <taxon>Digenea</taxon>
        <taxon>Plagiorchiida</taxon>
        <taxon>Troglotremata</taxon>
        <taxon>Troglotrematidae</taxon>
        <taxon>Paragonimus</taxon>
    </lineage>
</organism>
<dbReference type="CDD" id="cd03127">
    <property type="entry name" value="tetraspanin_LEL"/>
    <property type="match status" value="1"/>
</dbReference>
<evidence type="ECO:0000313" key="8">
    <source>
        <dbReference type="EMBL" id="KAF5397349.1"/>
    </source>
</evidence>
<dbReference type="PIRSF" id="PIRSF002419">
    <property type="entry name" value="Tetraspanin"/>
    <property type="match status" value="1"/>
</dbReference>
<dbReference type="GO" id="GO:0005886">
    <property type="term" value="C:plasma membrane"/>
    <property type="evidence" value="ECO:0007669"/>
    <property type="project" value="TreeGrafter"/>
</dbReference>
<keyword evidence="4 7" id="KW-1133">Transmembrane helix</keyword>
<feature type="transmembrane region" description="Helical" evidence="7">
    <location>
        <begin position="84"/>
        <end position="108"/>
    </location>
</feature>
<dbReference type="InterPro" id="IPR018499">
    <property type="entry name" value="Tetraspanin/Peripherin"/>
</dbReference>
<dbReference type="InterPro" id="IPR018503">
    <property type="entry name" value="Tetraspanin_CS"/>
</dbReference>
<dbReference type="SUPFAM" id="SSF48652">
    <property type="entry name" value="Tetraspanin"/>
    <property type="match status" value="1"/>
</dbReference>
<dbReference type="Proteomes" id="UP000748531">
    <property type="component" value="Unassembled WGS sequence"/>
</dbReference>
<evidence type="ECO:0000256" key="7">
    <source>
        <dbReference type="RuleBase" id="RU361218"/>
    </source>
</evidence>
<dbReference type="PANTHER" id="PTHR19282">
    <property type="entry name" value="TETRASPANIN"/>
    <property type="match status" value="1"/>
</dbReference>
<feature type="disulfide bond" evidence="6">
    <location>
        <begin position="146"/>
        <end position="162"/>
    </location>
</feature>
<gene>
    <name evidence="8" type="ORF">PHET_07419</name>
</gene>
<feature type="transmembrane region" description="Helical" evidence="7">
    <location>
        <begin position="12"/>
        <end position="36"/>
    </location>
</feature>
<comment type="similarity">
    <text evidence="2 7">Belongs to the tetraspanin (TM4SF) family.</text>
</comment>
<evidence type="ECO:0000256" key="6">
    <source>
        <dbReference type="PIRSR" id="PIRSR002419-1"/>
    </source>
</evidence>
<dbReference type="OrthoDB" id="10033535at2759"/>
<evidence type="ECO:0000256" key="4">
    <source>
        <dbReference type="ARBA" id="ARBA00022989"/>
    </source>
</evidence>
<dbReference type="InterPro" id="IPR000301">
    <property type="entry name" value="Tetraspanin_animals"/>
</dbReference>
<evidence type="ECO:0000313" key="9">
    <source>
        <dbReference type="Proteomes" id="UP000748531"/>
    </source>
</evidence>
<dbReference type="PRINTS" id="PR00259">
    <property type="entry name" value="TMFOUR"/>
</dbReference>
<dbReference type="AlphaFoldDB" id="A0A8J4TAK6"/>
<comment type="caution">
    <text evidence="8">The sequence shown here is derived from an EMBL/GenBank/DDBJ whole genome shotgun (WGS) entry which is preliminary data.</text>
</comment>
<feature type="transmembrane region" description="Helical" evidence="7">
    <location>
        <begin position="56"/>
        <end position="77"/>
    </location>
</feature>
<comment type="subcellular location">
    <subcellularLocation>
        <location evidence="1 7">Membrane</location>
        <topology evidence="1 7">Multi-pass membrane protein</topology>
    </subcellularLocation>
</comment>
<sequence>MAGLSLGMKCLKCAVFFFNVICFICALVLITVGVYVQVNFSSYGPELQKVWQAAPIAIIVLGAVILLVSFLGCCGAIKENVCMLYMYGVFLIILLIAELIAAVMAVVYKDKIDDEIEKILRDALKDYNKEEIRESIDLIQKTFECCGAKGREDYAGDVPESCGTYQEGCSEKFAQFLKQKMVIIACVAFGVCFIQILSAIIAFCLGNRIRNYDNI</sequence>
<dbReference type="Pfam" id="PF00335">
    <property type="entry name" value="Tetraspanin"/>
    <property type="match status" value="1"/>
</dbReference>
<keyword evidence="9" id="KW-1185">Reference proteome</keyword>
<dbReference type="PANTHER" id="PTHR19282:SF544">
    <property type="entry name" value="TETRASPANIN"/>
    <property type="match status" value="1"/>
</dbReference>